<proteinExistence type="predicted"/>
<evidence type="ECO:0000256" key="1">
    <source>
        <dbReference type="ARBA" id="ARBA00023066"/>
    </source>
</evidence>
<accession>A0ABY8N357</accession>
<reference evidence="2 3" key="1">
    <citation type="submission" date="2023-06" db="EMBL/GenBank/DDBJ databases">
        <title>Complete Genome Sequence of Flavobacterium keumense K3R-10.</title>
        <authorList>
            <person name="Jeong H."/>
            <person name="Jhang S.Y."/>
            <person name="Kim J.N."/>
        </authorList>
    </citation>
    <scope>NUCLEOTIDE SEQUENCE [LARGE SCALE GENOMIC DNA]</scope>
    <source>
        <strain evidence="2 3">K3R-10</strain>
    </source>
</reference>
<gene>
    <name evidence="2" type="ORF">MG292_08400</name>
</gene>
<dbReference type="Gene3D" id="3.40.50.150">
    <property type="entry name" value="Vaccinia Virus protein VP39"/>
    <property type="match status" value="1"/>
</dbReference>
<dbReference type="InterPro" id="IPR029063">
    <property type="entry name" value="SAM-dependent_MTases_sf"/>
</dbReference>
<dbReference type="CDD" id="cd02440">
    <property type="entry name" value="AdoMet_MTases"/>
    <property type="match status" value="1"/>
</dbReference>
<dbReference type="InterPro" id="IPR001045">
    <property type="entry name" value="Spermi_synthase"/>
</dbReference>
<evidence type="ECO:0000313" key="2">
    <source>
        <dbReference type="EMBL" id="WGK94095.1"/>
    </source>
</evidence>
<dbReference type="Proteomes" id="UP001232117">
    <property type="component" value="Chromosome"/>
</dbReference>
<dbReference type="PANTHER" id="PTHR11558">
    <property type="entry name" value="SPERMIDINE/SPERMINE SYNTHASE"/>
    <property type="match status" value="1"/>
</dbReference>
<keyword evidence="1" id="KW-0745">Spermidine biosynthesis</keyword>
<evidence type="ECO:0000313" key="3">
    <source>
        <dbReference type="Proteomes" id="UP001232117"/>
    </source>
</evidence>
<dbReference type="RefSeq" id="WP_264533178.1">
    <property type="nucleotide sequence ID" value="NZ_CP092332.1"/>
</dbReference>
<protein>
    <submittedName>
        <fullName evidence="2">Fused MFS/spermidine synthase</fullName>
    </submittedName>
</protein>
<sequence length="221" mass="25646">MIQRLLSYFLPITIYKTQSNWNKSIEITWTNGELVIDSENTNYSYGSLQRILKHGLKKIGFSQIREMNKILVLGVAGGSVIKTLIDEIQYKGIVTGIEIDAKIIEVANSYFKLNQIPNLTLLNTDAFEFVLQAKEKYDLIIVDIFQDTKMPAFLFENFFTERLCALLQKKGFILFNTMVLTKNDTARNEKYCSEFYQPNFKIKRIPKVEIHNELILIENII</sequence>
<organism evidence="2 3">
    <name type="scientific">Flavobacterium keumense</name>
    <dbReference type="NCBI Taxonomy" id="1306518"/>
    <lineage>
        <taxon>Bacteria</taxon>
        <taxon>Pseudomonadati</taxon>
        <taxon>Bacteroidota</taxon>
        <taxon>Flavobacteriia</taxon>
        <taxon>Flavobacteriales</taxon>
        <taxon>Flavobacteriaceae</taxon>
        <taxon>Flavobacterium</taxon>
    </lineage>
</organism>
<dbReference type="NCBIfam" id="NF037959">
    <property type="entry name" value="MFS_SpdSyn"/>
    <property type="match status" value="1"/>
</dbReference>
<dbReference type="Pfam" id="PF01564">
    <property type="entry name" value="Spermine_synth"/>
    <property type="match status" value="1"/>
</dbReference>
<dbReference type="PANTHER" id="PTHR11558:SF11">
    <property type="entry name" value="SPERMIDINE SYNTHASE"/>
    <property type="match status" value="1"/>
</dbReference>
<dbReference type="EMBL" id="CP092332">
    <property type="protein sequence ID" value="WGK94095.1"/>
    <property type="molecule type" value="Genomic_DNA"/>
</dbReference>
<name>A0ABY8N357_9FLAO</name>
<keyword evidence="3" id="KW-1185">Reference proteome</keyword>
<dbReference type="SUPFAM" id="SSF53335">
    <property type="entry name" value="S-adenosyl-L-methionine-dependent methyltransferases"/>
    <property type="match status" value="1"/>
</dbReference>